<comment type="subcellular location">
    <subcellularLocation>
        <location evidence="1">Membrane</location>
        <topology evidence="1">Multi-pass membrane protein</topology>
    </subcellularLocation>
</comment>
<evidence type="ECO:0000256" key="5">
    <source>
        <dbReference type="ARBA" id="ARBA00023136"/>
    </source>
</evidence>
<keyword evidence="5 6" id="KW-0472">Membrane</keyword>
<evidence type="ECO:0000256" key="3">
    <source>
        <dbReference type="ARBA" id="ARBA00022692"/>
    </source>
</evidence>
<feature type="transmembrane region" description="Helical" evidence="6">
    <location>
        <begin position="142"/>
        <end position="165"/>
    </location>
</feature>
<dbReference type="SUPFAM" id="SSF103473">
    <property type="entry name" value="MFS general substrate transporter"/>
    <property type="match status" value="1"/>
</dbReference>
<dbReference type="GeneID" id="64969664"/>
<feature type="transmembrane region" description="Helical" evidence="6">
    <location>
        <begin position="441"/>
        <end position="462"/>
    </location>
</feature>
<evidence type="ECO:0000313" key="7">
    <source>
        <dbReference type="EMBL" id="BCS19659.1"/>
    </source>
</evidence>
<dbReference type="PANTHER" id="PTHR43791">
    <property type="entry name" value="PERMEASE-RELATED"/>
    <property type="match status" value="1"/>
</dbReference>
<evidence type="ECO:0000256" key="4">
    <source>
        <dbReference type="ARBA" id="ARBA00022989"/>
    </source>
</evidence>
<dbReference type="AlphaFoldDB" id="A0A7R8AHI0"/>
<keyword evidence="2" id="KW-0813">Transport</keyword>
<gene>
    <name evidence="7" type="ORF">APUU_20091S</name>
</gene>
<dbReference type="Proteomes" id="UP000654913">
    <property type="component" value="Chromosome 2"/>
</dbReference>
<evidence type="ECO:0000256" key="6">
    <source>
        <dbReference type="SAM" id="Phobius"/>
    </source>
</evidence>
<dbReference type="KEGG" id="apuu:APUU_20091S"/>
<evidence type="ECO:0000313" key="8">
    <source>
        <dbReference type="Proteomes" id="UP000654913"/>
    </source>
</evidence>
<feature type="transmembrane region" description="Helical" evidence="6">
    <location>
        <begin position="177"/>
        <end position="198"/>
    </location>
</feature>
<dbReference type="Gene3D" id="1.20.1250.20">
    <property type="entry name" value="MFS general substrate transporter like domains"/>
    <property type="match status" value="1"/>
</dbReference>
<name>A0A7R8AHI0_9EURO</name>
<keyword evidence="3 6" id="KW-0812">Transmembrane</keyword>
<keyword evidence="4 6" id="KW-1133">Transmembrane helix</keyword>
<dbReference type="GO" id="GO:0016020">
    <property type="term" value="C:membrane"/>
    <property type="evidence" value="ECO:0007669"/>
    <property type="project" value="UniProtKB-SubCell"/>
</dbReference>
<organism evidence="7 8">
    <name type="scientific">Aspergillus puulaauensis</name>
    <dbReference type="NCBI Taxonomy" id="1220207"/>
    <lineage>
        <taxon>Eukaryota</taxon>
        <taxon>Fungi</taxon>
        <taxon>Dikarya</taxon>
        <taxon>Ascomycota</taxon>
        <taxon>Pezizomycotina</taxon>
        <taxon>Eurotiomycetes</taxon>
        <taxon>Eurotiomycetidae</taxon>
        <taxon>Eurotiales</taxon>
        <taxon>Aspergillaceae</taxon>
        <taxon>Aspergillus</taxon>
    </lineage>
</organism>
<dbReference type="PANTHER" id="PTHR43791:SF91">
    <property type="entry name" value="MAJOR FACILITATOR SUPERFAMILY (MFS) PROFILE DOMAIN-CONTAINING PROTEIN-RELATED"/>
    <property type="match status" value="1"/>
</dbReference>
<evidence type="ECO:0000256" key="2">
    <source>
        <dbReference type="ARBA" id="ARBA00022448"/>
    </source>
</evidence>
<feature type="transmembrane region" description="Helical" evidence="6">
    <location>
        <begin position="321"/>
        <end position="338"/>
    </location>
</feature>
<feature type="transmembrane region" description="Helical" evidence="6">
    <location>
        <begin position="377"/>
        <end position="396"/>
    </location>
</feature>
<protein>
    <submittedName>
        <fullName evidence="7">Uncharacterized protein</fullName>
    </submittedName>
</protein>
<dbReference type="OrthoDB" id="2985014at2759"/>
<dbReference type="GO" id="GO:0022857">
    <property type="term" value="F:transmembrane transporter activity"/>
    <property type="evidence" value="ECO:0007669"/>
    <property type="project" value="InterPro"/>
</dbReference>
<dbReference type="InterPro" id="IPR011701">
    <property type="entry name" value="MFS"/>
</dbReference>
<reference evidence="7" key="1">
    <citation type="submission" date="2021-01" db="EMBL/GenBank/DDBJ databases">
        <authorList>
            <consortium name="Aspergillus puulaauensis MK2 genome sequencing consortium"/>
            <person name="Kazuki M."/>
            <person name="Futagami T."/>
        </authorList>
    </citation>
    <scope>NUCLEOTIDE SEQUENCE</scope>
    <source>
        <strain evidence="7">MK2</strain>
    </source>
</reference>
<dbReference type="EMBL" id="AP024444">
    <property type="protein sequence ID" value="BCS19659.1"/>
    <property type="molecule type" value="Genomic_DNA"/>
</dbReference>
<sequence>MDISEHKVPPAEVTPKDLKSEKAQFLSQFTAEDDRRIMRKVDRRVLLLMGVMYLLKQIDFSNAASVKVLQVGEPSNIMTELHMSANDYNWTQTIYYIGLVLFEIPSNLLLKRLTPHKWMTRIFLTWGLIVACHAAIRNKASFYTLRFLLGALEAGFFPGLAAQMCAWYRSEEYSRPIMWMFAFQNCSGIIGSLLVYGISYMDGIRGLSAWRWVFLLEGIVTIVFCPAIYFFLPDYPKSPTSSKWLSPDEQEYLEQRLSDNAPREADPDFSLPEIISALKDPKMYLFTTCQFLMNIAGYGLSWQLPTITTSLGFASLPRNQLLNIPPAAATVIGIIIAARFMRYAAITRPLFCQILNGVTLLFFVILCIPVSAGGRYAACVLGTAFYFVYFIPFWAWRSAGLVGATGTAFAIALQTAVAQIGGVIAPQVFQGEYAADDYRVSFIVCVACVVGAMVSGQVLWYLSRDVEKDVLLVRRRRIAADKEGVVWTGEDVKVESAR</sequence>
<reference evidence="7" key="2">
    <citation type="submission" date="2021-02" db="EMBL/GenBank/DDBJ databases">
        <title>Aspergillus puulaauensis MK2 genome sequence.</title>
        <authorList>
            <person name="Futagami T."/>
            <person name="Mori K."/>
            <person name="Kadooka C."/>
            <person name="Tanaka T."/>
        </authorList>
    </citation>
    <scope>NUCLEOTIDE SEQUENCE</scope>
    <source>
        <strain evidence="7">MK2</strain>
    </source>
</reference>
<dbReference type="RefSeq" id="XP_041551853.1">
    <property type="nucleotide sequence ID" value="XM_041698693.1"/>
</dbReference>
<keyword evidence="8" id="KW-1185">Reference proteome</keyword>
<accession>A0A7R8AHI0</accession>
<feature type="transmembrane region" description="Helical" evidence="6">
    <location>
        <begin position="210"/>
        <end position="232"/>
    </location>
</feature>
<proteinExistence type="predicted"/>
<feature type="transmembrane region" description="Helical" evidence="6">
    <location>
        <begin position="408"/>
        <end position="429"/>
    </location>
</feature>
<feature type="transmembrane region" description="Helical" evidence="6">
    <location>
        <begin position="350"/>
        <end position="371"/>
    </location>
</feature>
<evidence type="ECO:0000256" key="1">
    <source>
        <dbReference type="ARBA" id="ARBA00004141"/>
    </source>
</evidence>
<feature type="transmembrane region" description="Helical" evidence="6">
    <location>
        <begin position="93"/>
        <end position="111"/>
    </location>
</feature>
<dbReference type="Pfam" id="PF07690">
    <property type="entry name" value="MFS_1"/>
    <property type="match status" value="1"/>
</dbReference>
<dbReference type="InterPro" id="IPR036259">
    <property type="entry name" value="MFS_trans_sf"/>
</dbReference>